<dbReference type="CDD" id="cd07185">
    <property type="entry name" value="OmpA_C-like"/>
    <property type="match status" value="1"/>
</dbReference>
<dbReference type="GO" id="GO:0009279">
    <property type="term" value="C:cell outer membrane"/>
    <property type="evidence" value="ECO:0007669"/>
    <property type="project" value="UniProtKB-SubCell"/>
</dbReference>
<dbReference type="PRINTS" id="PR01021">
    <property type="entry name" value="OMPADOMAIN"/>
</dbReference>
<evidence type="ECO:0000313" key="9">
    <source>
        <dbReference type="Proteomes" id="UP000295301"/>
    </source>
</evidence>
<dbReference type="Gene3D" id="3.30.1330.60">
    <property type="entry name" value="OmpA-like domain"/>
    <property type="match status" value="1"/>
</dbReference>
<dbReference type="EMBL" id="SMUV01000071">
    <property type="protein sequence ID" value="TDK43778.1"/>
    <property type="molecule type" value="Genomic_DNA"/>
</dbReference>
<dbReference type="Pfam" id="PF00691">
    <property type="entry name" value="OmpA"/>
    <property type="match status" value="1"/>
</dbReference>
<keyword evidence="2 4" id="KW-0472">Membrane</keyword>
<dbReference type="InterPro" id="IPR050330">
    <property type="entry name" value="Bact_OuterMem_StrucFunc"/>
</dbReference>
<evidence type="ECO:0000259" key="7">
    <source>
        <dbReference type="PROSITE" id="PS51123"/>
    </source>
</evidence>
<proteinExistence type="predicted"/>
<organism evidence="8 9">
    <name type="scientific">Antarcticimicrobium luteum</name>
    <dbReference type="NCBI Taxonomy" id="2547397"/>
    <lineage>
        <taxon>Bacteria</taxon>
        <taxon>Pseudomonadati</taxon>
        <taxon>Pseudomonadota</taxon>
        <taxon>Alphaproteobacteria</taxon>
        <taxon>Rhodobacterales</taxon>
        <taxon>Paracoccaceae</taxon>
        <taxon>Antarcticimicrobium</taxon>
    </lineage>
</organism>
<dbReference type="Gene3D" id="3.40.1520.20">
    <property type="match status" value="4"/>
</dbReference>
<dbReference type="PANTHER" id="PTHR30329:SF21">
    <property type="entry name" value="LIPOPROTEIN YIAD-RELATED"/>
    <property type="match status" value="1"/>
</dbReference>
<evidence type="ECO:0000256" key="4">
    <source>
        <dbReference type="PROSITE-ProRule" id="PRU00473"/>
    </source>
</evidence>
<dbReference type="Proteomes" id="UP000295301">
    <property type="component" value="Unassembled WGS sequence"/>
</dbReference>
<dbReference type="OrthoDB" id="5525824at2"/>
<keyword evidence="9" id="KW-1185">Reference proteome</keyword>
<reference evidence="8 9" key="1">
    <citation type="submission" date="2019-03" db="EMBL/GenBank/DDBJ databases">
        <title>Ruegeria lutea sp. nov., a novel strain, isolated from marine sediment, the Masan Bay, South Korea.</title>
        <authorList>
            <person name="Kim J."/>
            <person name="Kim D.-Y."/>
            <person name="Lee S.-S."/>
        </authorList>
    </citation>
    <scope>NUCLEOTIDE SEQUENCE [LARGE SCALE GENOMIC DNA]</scope>
    <source>
        <strain evidence="8 9">318-1</strain>
    </source>
</reference>
<feature type="chain" id="PRO_5020657552" evidence="6">
    <location>
        <begin position="24"/>
        <end position="721"/>
    </location>
</feature>
<comment type="caution">
    <text evidence="8">The sequence shown here is derived from an EMBL/GenBank/DDBJ whole genome shotgun (WGS) entry which is preliminary data.</text>
</comment>
<evidence type="ECO:0000256" key="2">
    <source>
        <dbReference type="ARBA" id="ARBA00023136"/>
    </source>
</evidence>
<accession>A0A4R5UWU0</accession>
<dbReference type="InterPro" id="IPR036737">
    <property type="entry name" value="OmpA-like_sf"/>
</dbReference>
<evidence type="ECO:0000256" key="5">
    <source>
        <dbReference type="SAM" id="MobiDB-lite"/>
    </source>
</evidence>
<dbReference type="SUPFAM" id="SSF103088">
    <property type="entry name" value="OmpA-like"/>
    <property type="match status" value="1"/>
</dbReference>
<feature type="signal peptide" evidence="6">
    <location>
        <begin position="1"/>
        <end position="23"/>
    </location>
</feature>
<dbReference type="AlphaFoldDB" id="A0A4R5UWU0"/>
<evidence type="ECO:0000256" key="6">
    <source>
        <dbReference type="SAM" id="SignalP"/>
    </source>
</evidence>
<dbReference type="InterPro" id="IPR006664">
    <property type="entry name" value="OMP_bac"/>
</dbReference>
<dbReference type="PANTHER" id="PTHR30329">
    <property type="entry name" value="STATOR ELEMENT OF FLAGELLAR MOTOR COMPLEX"/>
    <property type="match status" value="1"/>
</dbReference>
<sequence>MRLSSLFAVGLAFFAAAILSLVAAGFAVTAVEESTEIGVRQSLDGAGHHWTEVEADGLRVTLSGTAPDEATRFNAITVAATVVDAARVIDQMGIAPTADLTPPRFSAEVLRNDSGISIIGLVPAATDRADLVEQLTGIAGAEKVADLLESADYPVPEGWDEALQFAVVALAELPRSKVSVSAGQVKITAIADSREAKKALERKLNRAAPPGLRLGLEIAAPRPVITPFSLRYIIDETGGRFDACSAETEAARDRILTAARAAGLTGEASCTIGMGVPSPNWARAAELSLAALAKLGAGSVTFADADITLVAAQGTNEGLFDEAVGELENALPEVFALHAVLPAPKDEGAGGPPEFVATRSPEGLVQLRGRLSDDNLRRMADSYARARFGSESVYTAARVVEGLPADWPVRVLAGLEALSRLANGVVTVLPDAVQLTGVSHEQDASAEIARLLSDKLGEAENFTLDITYRAPPEPVDTTPDPEECERRLSVVQKDGKITFEPGSATIAAASQDIMNRIADILTECREIRLEIQGHTDSQGREEMNLKLSQARAQSVLNELRARRVLTSSFVAVGYGENRPIAPNDTEEGREANRRIEFRLIRPAPTAEEESTLDAVAEETPVAAEASGTETGAGTDTGTDNGADNGTGNGTGTEVATGQPDAEDTGTGEAGAGEAGSDNPETAAPSEDADAETAEARGDATGAAPETAPKDEAAGTSGEKSE</sequence>
<dbReference type="InterPro" id="IPR006665">
    <property type="entry name" value="OmpA-like"/>
</dbReference>
<feature type="region of interest" description="Disordered" evidence="5">
    <location>
        <begin position="619"/>
        <end position="721"/>
    </location>
</feature>
<keyword evidence="6" id="KW-0732">Signal</keyword>
<dbReference type="Pfam" id="PF04972">
    <property type="entry name" value="BON"/>
    <property type="match status" value="1"/>
</dbReference>
<protein>
    <submittedName>
        <fullName evidence="8">BON domain-containing protein</fullName>
    </submittedName>
</protein>
<evidence type="ECO:0000256" key="1">
    <source>
        <dbReference type="ARBA" id="ARBA00004442"/>
    </source>
</evidence>
<keyword evidence="3" id="KW-0998">Cell outer membrane</keyword>
<feature type="domain" description="OmpA-like" evidence="7">
    <location>
        <begin position="486"/>
        <end position="603"/>
    </location>
</feature>
<comment type="subcellular location">
    <subcellularLocation>
        <location evidence="1">Cell outer membrane</location>
    </subcellularLocation>
</comment>
<name>A0A4R5UWU0_9RHOB</name>
<evidence type="ECO:0000313" key="8">
    <source>
        <dbReference type="EMBL" id="TDK43778.1"/>
    </source>
</evidence>
<dbReference type="RefSeq" id="WP_133360777.1">
    <property type="nucleotide sequence ID" value="NZ_SMUV01000071.1"/>
</dbReference>
<feature type="compositionally biased region" description="Low complexity" evidence="5">
    <location>
        <begin position="619"/>
        <end position="643"/>
    </location>
</feature>
<dbReference type="PROSITE" id="PS51123">
    <property type="entry name" value="OMPA_2"/>
    <property type="match status" value="1"/>
</dbReference>
<gene>
    <name evidence="8" type="ORF">E1832_15990</name>
</gene>
<dbReference type="InterPro" id="IPR007055">
    <property type="entry name" value="BON_dom"/>
</dbReference>
<evidence type="ECO:0000256" key="3">
    <source>
        <dbReference type="ARBA" id="ARBA00023237"/>
    </source>
</evidence>
<feature type="compositionally biased region" description="Basic and acidic residues" evidence="5">
    <location>
        <begin position="707"/>
        <end position="721"/>
    </location>
</feature>